<evidence type="ECO:0000313" key="2">
    <source>
        <dbReference type="EMBL" id="KRK45886.1"/>
    </source>
</evidence>
<evidence type="ECO:0000256" key="1">
    <source>
        <dbReference type="SAM" id="Phobius"/>
    </source>
</evidence>
<dbReference type="EMBL" id="AZDI01000004">
    <property type="protein sequence ID" value="KRK45886.1"/>
    <property type="molecule type" value="Genomic_DNA"/>
</dbReference>
<dbReference type="STRING" id="1423719.FC66_GL001117"/>
<comment type="caution">
    <text evidence="2">The sequence shown here is derived from an EMBL/GenBank/DDBJ whole genome shotgun (WGS) entry which is preliminary data.</text>
</comment>
<keyword evidence="1" id="KW-1133">Transmembrane helix</keyword>
<feature type="transmembrane region" description="Helical" evidence="1">
    <location>
        <begin position="68"/>
        <end position="86"/>
    </location>
</feature>
<keyword evidence="1" id="KW-0472">Membrane</keyword>
<feature type="transmembrane region" description="Helical" evidence="1">
    <location>
        <begin position="168"/>
        <end position="190"/>
    </location>
</feature>
<dbReference type="AlphaFoldDB" id="A0A0R1HH61"/>
<feature type="transmembrane region" description="Helical" evidence="1">
    <location>
        <begin position="106"/>
        <end position="126"/>
    </location>
</feature>
<dbReference type="Pfam" id="PF03596">
    <property type="entry name" value="Cad"/>
    <property type="match status" value="1"/>
</dbReference>
<dbReference type="InterPro" id="IPR004676">
    <property type="entry name" value="Cd-R_transporter"/>
</dbReference>
<dbReference type="OrthoDB" id="7995400at2"/>
<feature type="transmembrane region" description="Helical" evidence="1">
    <location>
        <begin position="6"/>
        <end position="28"/>
    </location>
</feature>
<feature type="transmembrane region" description="Helical" evidence="1">
    <location>
        <begin position="138"/>
        <end position="156"/>
    </location>
</feature>
<gene>
    <name evidence="2" type="ORF">FC66_GL001117</name>
</gene>
<dbReference type="PATRIC" id="fig|1423719.4.peg.1138"/>
<keyword evidence="3" id="KW-1185">Reference proteome</keyword>
<proteinExistence type="predicted"/>
<accession>A0A0R1HH61</accession>
<evidence type="ECO:0000313" key="3">
    <source>
        <dbReference type="Proteomes" id="UP000051450"/>
    </source>
</evidence>
<reference evidence="2 3" key="1">
    <citation type="journal article" date="2015" name="Genome Announc.">
        <title>Expanding the biotechnology potential of lactobacilli through comparative genomics of 213 strains and associated genera.</title>
        <authorList>
            <person name="Sun Z."/>
            <person name="Harris H.M."/>
            <person name="McCann A."/>
            <person name="Guo C."/>
            <person name="Argimon S."/>
            <person name="Zhang W."/>
            <person name="Yang X."/>
            <person name="Jeffery I.B."/>
            <person name="Cooney J.C."/>
            <person name="Kagawa T.F."/>
            <person name="Liu W."/>
            <person name="Song Y."/>
            <person name="Salvetti E."/>
            <person name="Wrobel A."/>
            <person name="Rasinkangas P."/>
            <person name="Parkhill J."/>
            <person name="Rea M.C."/>
            <person name="O'Sullivan O."/>
            <person name="Ritari J."/>
            <person name="Douillard F.P."/>
            <person name="Paul Ross R."/>
            <person name="Yang R."/>
            <person name="Briner A.E."/>
            <person name="Felis G.E."/>
            <person name="de Vos W.M."/>
            <person name="Barrangou R."/>
            <person name="Klaenhammer T.R."/>
            <person name="Caufield P.W."/>
            <person name="Cui Y."/>
            <person name="Zhang H."/>
            <person name="O'Toole P.W."/>
        </authorList>
    </citation>
    <scope>NUCLEOTIDE SEQUENCE [LARGE SCALE GENOMIC DNA]</scope>
    <source>
        <strain evidence="2 3">DSM 15638</strain>
    </source>
</reference>
<protein>
    <submittedName>
        <fullName evidence="2">Permease, cadmium resistance protein</fullName>
    </submittedName>
</protein>
<dbReference type="Proteomes" id="UP000051450">
    <property type="component" value="Unassembled WGS sequence"/>
</dbReference>
<name>A0A0R1HH61_9LACO</name>
<dbReference type="RefSeq" id="WP_057974174.1">
    <property type="nucleotide sequence ID" value="NZ_AZDI01000004.1"/>
</dbReference>
<keyword evidence="1" id="KW-0812">Transmembrane</keyword>
<feature type="transmembrane region" description="Helical" evidence="1">
    <location>
        <begin position="40"/>
        <end position="62"/>
    </location>
</feature>
<organism evidence="2 3">
    <name type="scientific">Dellaglioa algida DSM 15638</name>
    <dbReference type="NCBI Taxonomy" id="1423719"/>
    <lineage>
        <taxon>Bacteria</taxon>
        <taxon>Bacillati</taxon>
        <taxon>Bacillota</taxon>
        <taxon>Bacilli</taxon>
        <taxon>Lactobacillales</taxon>
        <taxon>Lactobacillaceae</taxon>
        <taxon>Dellaglioa</taxon>
    </lineage>
</organism>
<sequence length="199" mass="22371">MPALIGSTVLAFISTNIDYLLILIIIFAKYKNKHDDKLIFIGELLGSGTLIGVSLIVAFWLKMIPEEWILGFLGIIPIVMGIKMYFGDEDEGNEVREKLGKPQRSIILSVIMITIATCGPDNLAIYVPFFTTLNAGDIPIVLGLFFIFLCMITWLSKMITNLPKIQVFFERFGDLITLLVYVFLGIYILLESGTIQHFI</sequence>